<reference evidence="1" key="1">
    <citation type="submission" date="2021-06" db="EMBL/GenBank/DDBJ databases">
        <authorList>
            <person name="Kallberg Y."/>
            <person name="Tangrot J."/>
            <person name="Rosling A."/>
        </authorList>
    </citation>
    <scope>NUCLEOTIDE SEQUENCE</scope>
    <source>
        <strain evidence="1">28 12/20/2015</strain>
    </source>
</reference>
<evidence type="ECO:0000313" key="2">
    <source>
        <dbReference type="Proteomes" id="UP000789366"/>
    </source>
</evidence>
<dbReference type="EMBL" id="CAJVPW010035364">
    <property type="protein sequence ID" value="CAG8735543.1"/>
    <property type="molecule type" value="Genomic_DNA"/>
</dbReference>
<name>A0ACA9Q4J5_9GLOM</name>
<dbReference type="Proteomes" id="UP000789366">
    <property type="component" value="Unassembled WGS sequence"/>
</dbReference>
<comment type="caution">
    <text evidence="1">The sequence shown here is derived from an EMBL/GenBank/DDBJ whole genome shotgun (WGS) entry which is preliminary data.</text>
</comment>
<organism evidence="1 2">
    <name type="scientific">Cetraspora pellucida</name>
    <dbReference type="NCBI Taxonomy" id="1433469"/>
    <lineage>
        <taxon>Eukaryota</taxon>
        <taxon>Fungi</taxon>
        <taxon>Fungi incertae sedis</taxon>
        <taxon>Mucoromycota</taxon>
        <taxon>Glomeromycotina</taxon>
        <taxon>Glomeromycetes</taxon>
        <taxon>Diversisporales</taxon>
        <taxon>Gigasporaceae</taxon>
        <taxon>Cetraspora</taxon>
    </lineage>
</organism>
<evidence type="ECO:0000313" key="1">
    <source>
        <dbReference type="EMBL" id="CAG8735543.1"/>
    </source>
</evidence>
<proteinExistence type="predicted"/>
<feature type="non-terminal residue" evidence="1">
    <location>
        <position position="1"/>
    </location>
</feature>
<feature type="non-terminal residue" evidence="1">
    <location>
        <position position="98"/>
    </location>
</feature>
<protein>
    <submittedName>
        <fullName evidence="1">4348_t:CDS:1</fullName>
    </submittedName>
</protein>
<keyword evidence="2" id="KW-1185">Reference proteome</keyword>
<accession>A0ACA9Q4J5</accession>
<gene>
    <name evidence="1" type="ORF">SPELUC_LOCUS13425</name>
</gene>
<sequence length="98" mass="11553">FRVFPNSEGKQILYHTAIYYSITDQVPQHTEPKNHTEWISVDLKELTNYDMTDSIRENIAEKRKLKEIEGSVIKNPVNRVSKKKKHQEVKHEESSDDN</sequence>